<comment type="caution">
    <text evidence="3">The sequence shown here is derived from an EMBL/GenBank/DDBJ whole genome shotgun (WGS) entry which is preliminary data.</text>
</comment>
<name>A0A7C5LVN4_9PROT</name>
<reference evidence="3" key="1">
    <citation type="journal article" date="2020" name="mSystems">
        <title>Genome- and Community-Level Interaction Insights into Carbon Utilization and Element Cycling Functions of Hydrothermarchaeota in Hydrothermal Sediment.</title>
        <authorList>
            <person name="Zhou Z."/>
            <person name="Liu Y."/>
            <person name="Xu W."/>
            <person name="Pan J."/>
            <person name="Luo Z.H."/>
            <person name="Li M."/>
        </authorList>
    </citation>
    <scope>NUCLEOTIDE SEQUENCE [LARGE SCALE GENOMIC DNA]</scope>
    <source>
        <strain evidence="3">HyVt-485</strain>
    </source>
</reference>
<keyword evidence="2" id="KW-0472">Membrane</keyword>
<evidence type="ECO:0000313" key="3">
    <source>
        <dbReference type="EMBL" id="HHL42016.1"/>
    </source>
</evidence>
<keyword evidence="2" id="KW-1133">Transmembrane helix</keyword>
<keyword evidence="2" id="KW-0812">Transmembrane</keyword>
<proteinExistence type="predicted"/>
<dbReference type="AlphaFoldDB" id="A0A7C5LVN4"/>
<organism evidence="3">
    <name type="scientific">Hellea balneolensis</name>
    <dbReference type="NCBI Taxonomy" id="287478"/>
    <lineage>
        <taxon>Bacteria</taxon>
        <taxon>Pseudomonadati</taxon>
        <taxon>Pseudomonadota</taxon>
        <taxon>Alphaproteobacteria</taxon>
        <taxon>Maricaulales</taxon>
        <taxon>Robiginitomaculaceae</taxon>
        <taxon>Hellea</taxon>
    </lineage>
</organism>
<feature type="transmembrane region" description="Helical" evidence="2">
    <location>
        <begin position="12"/>
        <end position="30"/>
    </location>
</feature>
<gene>
    <name evidence="3" type="ORF">ENJ42_00215</name>
</gene>
<feature type="coiled-coil region" evidence="1">
    <location>
        <begin position="32"/>
        <end position="61"/>
    </location>
</feature>
<evidence type="ECO:0008006" key="4">
    <source>
        <dbReference type="Google" id="ProtNLM"/>
    </source>
</evidence>
<evidence type="ECO:0000256" key="1">
    <source>
        <dbReference type="SAM" id="Coils"/>
    </source>
</evidence>
<dbReference type="EMBL" id="DRMJ01000013">
    <property type="protein sequence ID" value="HHL42016.1"/>
    <property type="molecule type" value="Genomic_DNA"/>
</dbReference>
<dbReference type="Proteomes" id="UP000885830">
    <property type="component" value="Unassembled WGS sequence"/>
</dbReference>
<keyword evidence="1" id="KW-0175">Coiled coil</keyword>
<accession>A0A7C5LVN4</accession>
<protein>
    <recommendedName>
        <fullName evidence="4">Cell division protein FtsL</fullName>
    </recommendedName>
</protein>
<sequence length="113" mass="12704">MIVREPRNNRLGFIGLLAVGIVSVVVLFLIKASALSAQKRVLELKRQIAQEKHAVQLMRAEIAYLERPERLRALSLEYTDLKPAQAGQIMVLSELDAVLEKRKVEKEENGGVQ</sequence>
<evidence type="ECO:0000256" key="2">
    <source>
        <dbReference type="SAM" id="Phobius"/>
    </source>
</evidence>